<accession>A0A7R9IEB9</accession>
<feature type="region of interest" description="Disordered" evidence="1">
    <location>
        <begin position="57"/>
        <end position="76"/>
    </location>
</feature>
<protein>
    <submittedName>
        <fullName evidence="2">Uncharacterized protein</fullName>
    </submittedName>
</protein>
<sequence length="181" mass="19951">MDIHPCLEARYRHTDGQCMVLRPEDGYPPFLGGLLQIDRQTVYDADRRTVCGAQRVRTVKQQTPPSESSRPDRRAARLDWPVPSHWTGLNSLVFSWSLGARAATVLLIRAGVSSHPHRTLDLLTAGQQILTSLDLSNITITININITTNITSTTTTTSTTTSTSTTTTTTTTTTIVCWLLL</sequence>
<dbReference type="AlphaFoldDB" id="A0A7R9IEB9"/>
<reference evidence="2" key="1">
    <citation type="submission" date="2020-11" db="EMBL/GenBank/DDBJ databases">
        <authorList>
            <person name="Tran Van P."/>
        </authorList>
    </citation>
    <scope>NUCLEOTIDE SEQUENCE</scope>
</reference>
<proteinExistence type="predicted"/>
<evidence type="ECO:0000256" key="1">
    <source>
        <dbReference type="SAM" id="MobiDB-lite"/>
    </source>
</evidence>
<evidence type="ECO:0000313" key="2">
    <source>
        <dbReference type="EMBL" id="CAD7456809.1"/>
    </source>
</evidence>
<organism evidence="2">
    <name type="scientific">Timema tahoe</name>
    <dbReference type="NCBI Taxonomy" id="61484"/>
    <lineage>
        <taxon>Eukaryota</taxon>
        <taxon>Metazoa</taxon>
        <taxon>Ecdysozoa</taxon>
        <taxon>Arthropoda</taxon>
        <taxon>Hexapoda</taxon>
        <taxon>Insecta</taxon>
        <taxon>Pterygota</taxon>
        <taxon>Neoptera</taxon>
        <taxon>Polyneoptera</taxon>
        <taxon>Phasmatodea</taxon>
        <taxon>Timematodea</taxon>
        <taxon>Timematoidea</taxon>
        <taxon>Timematidae</taxon>
        <taxon>Timema</taxon>
    </lineage>
</organism>
<gene>
    <name evidence="2" type="ORF">TTEB3V08_LOCUS4824</name>
</gene>
<name>A0A7R9IEB9_9NEOP</name>
<feature type="compositionally biased region" description="Polar residues" evidence="1">
    <location>
        <begin position="59"/>
        <end position="68"/>
    </location>
</feature>
<dbReference type="EMBL" id="OE001430">
    <property type="protein sequence ID" value="CAD7456809.1"/>
    <property type="molecule type" value="Genomic_DNA"/>
</dbReference>